<dbReference type="AlphaFoldDB" id="A0A1H8HY80"/>
<evidence type="ECO:0008006" key="5">
    <source>
        <dbReference type="Google" id="ProtNLM"/>
    </source>
</evidence>
<evidence type="ECO:0000256" key="1">
    <source>
        <dbReference type="SAM" id="MobiDB-lite"/>
    </source>
</evidence>
<feature type="signal peptide" evidence="2">
    <location>
        <begin position="1"/>
        <end position="22"/>
    </location>
</feature>
<dbReference type="EMBL" id="FOCF01000009">
    <property type="protein sequence ID" value="SEN61032.1"/>
    <property type="molecule type" value="Genomic_DNA"/>
</dbReference>
<dbReference type="STRING" id="1166340.SAMN05192583_3143"/>
<sequence>MGRWVARWLLPVLALAATSACSRPPPSGQVLARVNGTDITRRDVLTELTASGAPADVDIDTATPALLDGLVTRRLLVDEATRQSIDRSPEFLGQMRRDRDMLLARLLRERLAEDEAGTAQPAADPAALDRRMLFDVDRLTLLTPVDPAILARLPSIDAAADWLTRHCVPFRRDTVRLDSLALDPDQATRLRGAGERLVVGREKGAVTLDRVLSMRTIPVAAGEQAAIAAALAQQTSLRARLEQLTNRLRRTAHVEYARRQDNGRGHARTPRVSPCSSTAGDLAARRTGA</sequence>
<dbReference type="OrthoDB" id="8204527at2"/>
<reference evidence="4" key="1">
    <citation type="submission" date="2016-10" db="EMBL/GenBank/DDBJ databases">
        <authorList>
            <person name="Varghese N."/>
            <person name="Submissions S."/>
        </authorList>
    </citation>
    <scope>NUCLEOTIDE SEQUENCE [LARGE SCALE GENOMIC DNA]</scope>
    <source>
        <strain evidence="4">S6-262</strain>
    </source>
</reference>
<feature type="chain" id="PRO_5011588174" description="Peptidyl-prolyl cis-trans isomerase, EpsD family" evidence="2">
    <location>
        <begin position="23"/>
        <end position="289"/>
    </location>
</feature>
<accession>A0A1H8HY80</accession>
<name>A0A1H8HY80_9SPHN</name>
<gene>
    <name evidence="3" type="ORF">SAMN05192583_3143</name>
</gene>
<feature type="region of interest" description="Disordered" evidence="1">
    <location>
        <begin position="258"/>
        <end position="289"/>
    </location>
</feature>
<dbReference type="RefSeq" id="WP_093666670.1">
    <property type="nucleotide sequence ID" value="NZ_FOCF01000009.1"/>
</dbReference>
<protein>
    <recommendedName>
        <fullName evidence="5">Peptidyl-prolyl cis-trans isomerase, EpsD family</fullName>
    </recommendedName>
</protein>
<dbReference type="InterPro" id="IPR027304">
    <property type="entry name" value="Trigger_fact/SurA_dom_sf"/>
</dbReference>
<evidence type="ECO:0000313" key="3">
    <source>
        <dbReference type="EMBL" id="SEN61032.1"/>
    </source>
</evidence>
<evidence type="ECO:0000313" key="4">
    <source>
        <dbReference type="Proteomes" id="UP000199206"/>
    </source>
</evidence>
<dbReference type="Proteomes" id="UP000199206">
    <property type="component" value="Unassembled WGS sequence"/>
</dbReference>
<dbReference type="SUPFAM" id="SSF109998">
    <property type="entry name" value="Triger factor/SurA peptide-binding domain-like"/>
    <property type="match status" value="1"/>
</dbReference>
<evidence type="ECO:0000256" key="2">
    <source>
        <dbReference type="SAM" id="SignalP"/>
    </source>
</evidence>
<keyword evidence="4" id="KW-1185">Reference proteome</keyword>
<dbReference type="PROSITE" id="PS51257">
    <property type="entry name" value="PROKAR_LIPOPROTEIN"/>
    <property type="match status" value="1"/>
</dbReference>
<proteinExistence type="predicted"/>
<keyword evidence="2" id="KW-0732">Signal</keyword>
<dbReference type="Gene3D" id="1.10.8.1040">
    <property type="match status" value="1"/>
</dbReference>
<organism evidence="3 4">
    <name type="scientific">Sphingomonas gellani</name>
    <dbReference type="NCBI Taxonomy" id="1166340"/>
    <lineage>
        <taxon>Bacteria</taxon>
        <taxon>Pseudomonadati</taxon>
        <taxon>Pseudomonadota</taxon>
        <taxon>Alphaproteobacteria</taxon>
        <taxon>Sphingomonadales</taxon>
        <taxon>Sphingomonadaceae</taxon>
        <taxon>Sphingomonas</taxon>
    </lineage>
</organism>